<feature type="chain" id="PRO_5009528761" description="DNRLRE domain-containing protein" evidence="7">
    <location>
        <begin position="23"/>
        <end position="1186"/>
    </location>
</feature>
<feature type="active site" evidence="6">
    <location>
        <position position="240"/>
    </location>
</feature>
<dbReference type="Gene3D" id="2.60.40.1120">
    <property type="entry name" value="Carboxypeptidase-like, regulatory domain"/>
    <property type="match status" value="1"/>
</dbReference>
<feature type="domain" description="Polysaccharide lyase family 8 central" evidence="8">
    <location>
        <begin position="371"/>
        <end position="619"/>
    </location>
</feature>
<evidence type="ECO:0000256" key="5">
    <source>
        <dbReference type="ARBA" id="ARBA00023239"/>
    </source>
</evidence>
<dbReference type="AlphaFoldDB" id="A0A1F7FIV1"/>
<dbReference type="SUPFAM" id="SSF48230">
    <property type="entry name" value="Chondroitin AC/alginate lyase"/>
    <property type="match status" value="1"/>
</dbReference>
<keyword evidence="4 7" id="KW-0732">Signal</keyword>
<evidence type="ECO:0000259" key="8">
    <source>
        <dbReference type="Pfam" id="PF02278"/>
    </source>
</evidence>
<dbReference type="Gene3D" id="2.60.40.1080">
    <property type="match status" value="1"/>
</dbReference>
<dbReference type="Gene3D" id="1.50.10.100">
    <property type="entry name" value="Chondroitin AC/alginate lyase"/>
    <property type="match status" value="1"/>
</dbReference>
<keyword evidence="5" id="KW-0456">Lyase</keyword>
<evidence type="ECO:0000256" key="3">
    <source>
        <dbReference type="ARBA" id="ARBA00022525"/>
    </source>
</evidence>
<feature type="signal peptide" evidence="7">
    <location>
        <begin position="1"/>
        <end position="22"/>
    </location>
</feature>
<feature type="domain" description="Carbohydrate-binding module family 96" evidence="11">
    <location>
        <begin position="922"/>
        <end position="1075"/>
    </location>
</feature>
<evidence type="ECO:0000313" key="12">
    <source>
        <dbReference type="EMBL" id="OGK06635.1"/>
    </source>
</evidence>
<dbReference type="InterPro" id="IPR014718">
    <property type="entry name" value="GH-type_carb-bd"/>
</dbReference>
<dbReference type="Pfam" id="PF02884">
    <property type="entry name" value="Lyase_8_C"/>
    <property type="match status" value="1"/>
</dbReference>
<name>A0A1F7FIV1_UNCRA</name>
<dbReference type="GO" id="GO:0016837">
    <property type="term" value="F:carbon-oxygen lyase activity, acting on polysaccharides"/>
    <property type="evidence" value="ECO:0007669"/>
    <property type="project" value="UniProtKB-ARBA"/>
</dbReference>
<dbReference type="Gene3D" id="2.60.220.10">
    <property type="entry name" value="Polysaccharide lyase family 8-like, C-terminal"/>
    <property type="match status" value="1"/>
</dbReference>
<sequence length="1186" mass="127909">MLKFSVFLLLAAAAFLSIRTEAADVDTLRANVINYMTGAGADTNDPVVAQALTDLENSARNYMNDCQPRGGWPDIDYTISLAYGGEWQAISHYSRMKQMALAYATPGQRLYRSDSIRNAMELALDSIHDLVYSGVSRINNWWYWYQGIPMYYGPALLLMQGHVDSAIFAQASAALKWCLDYPNPPSNPGDMVTQALGNLYYGIVSGDLLYINRARTLAQGELTIHSSYDGIRPDYSCIHHSNQLYIGGYGAQVAADGPRYLLFTRNTSYMLSQVNFDVITNFNAEGTAWCLYHNSYDVSVIGRSITRREGLGGNLTALVLMAVQSGPYQTLFQNAARKALQTFSAALPVEIAAGVSAVKNEGNTASWPLGHKNYWATYFTVHKRPDYHLSVKMMGPGITGSELVNNEGKKSWHLSDGMTYILRNGDEYTTNDVIPTLDWNRLPGITVQKKSYPTGAAYSNSRPFVGGVECGPYGASAMDFSSNGEVLTAKKSWFFFDGELVCLGSDVNCPSTDSAETIVNQRPLSAANAPLVFNGTTVATGTGWSGTITDAAWAACDSIGYYFPGGTDLCGKTANQTGRWSNIGIGDTILRTNPMLTLWMNHGVNAVKASYAYAVLPNKSILDMAVYAASPVFSIVENSDTLHAVSHAGLNAFSAVFWKAGECGLVKADSPSIVFCRITPDSLYFSATYPPRQSATLRFRIDEPLSLVQSTRTMTVSTDSITTILSFASPGTGLGVYAVFHRIPKVFGYARISVHDSATGDPIPGALCSVRKNTSNTGFTDASGIAVVKADTGANQITVQRDGWQVAIVDQVVLRVGETTDVHIVLRKLLIEGMAISPSSVMAGIADTIELTALGLFPDSSADTLTDGLVWSMTPETLGTVDSTGRLVTGWTPGSGSVRCSSTVLGFSTQAALTVRPVYIARPIADAFTRGGTFAGTNYGNDSVLTIKTSDLDYTRRVFLKFDLSNIAGMTVDSAVLKLYSASAVTANISVNTIADDAWQEGSITWSNQPALGSAVDTIVIGNSIGWKYANLTASLQAQAASDSFYSLGLYNPVSDGVYLDFKSRESGAPPVLEVWINPGSMGRASEPDALRAPFLEISPNPFNPTVTMTFFIPIASGDRKSPRLTVFDVKGGIVRSWVLSGVRGMDRIVWNGRDDRGRCVSTGVYVVRLSLANGKNIQKKVILSK</sequence>
<dbReference type="SUPFAM" id="SSF49863">
    <property type="entry name" value="Hyaluronate lyase-like, C-terminal domain"/>
    <property type="match status" value="1"/>
</dbReference>
<dbReference type="InterPro" id="IPR003159">
    <property type="entry name" value="Lyase_8_central_dom"/>
</dbReference>
<feature type="domain" description="Polysaccharide lyase family 8 C-terminal" evidence="9">
    <location>
        <begin position="634"/>
        <end position="690"/>
    </location>
</feature>
<dbReference type="Gene3D" id="2.70.98.10">
    <property type="match status" value="1"/>
</dbReference>
<evidence type="ECO:0000259" key="10">
    <source>
        <dbReference type="Pfam" id="PF08124"/>
    </source>
</evidence>
<dbReference type="InterPro" id="IPR012970">
    <property type="entry name" value="Lyase_8_alpha_N"/>
</dbReference>
<evidence type="ECO:0000259" key="9">
    <source>
        <dbReference type="Pfam" id="PF02884"/>
    </source>
</evidence>
<dbReference type="InterPro" id="IPR008929">
    <property type="entry name" value="Chondroitin_lyas"/>
</dbReference>
<comment type="subcellular location">
    <subcellularLocation>
        <location evidence="1">Secreted</location>
    </subcellularLocation>
</comment>
<dbReference type="PANTHER" id="PTHR38481:SF1">
    <property type="entry name" value="HYALURONATE LYASE"/>
    <property type="match status" value="1"/>
</dbReference>
<protein>
    <recommendedName>
        <fullName evidence="14">DNRLRE domain-containing protein</fullName>
    </recommendedName>
</protein>
<dbReference type="InterPro" id="IPR011013">
    <property type="entry name" value="Gal_mutarotase_sf_dom"/>
</dbReference>
<comment type="similarity">
    <text evidence="2">Belongs to the polysaccharide lyase 8 family.</text>
</comment>
<dbReference type="Pfam" id="PF08124">
    <property type="entry name" value="Lyase_8_N"/>
    <property type="match status" value="1"/>
</dbReference>
<dbReference type="PANTHER" id="PTHR38481">
    <property type="entry name" value="HYALURONATE LYASE"/>
    <property type="match status" value="1"/>
</dbReference>
<dbReference type="GO" id="GO:0005576">
    <property type="term" value="C:extracellular region"/>
    <property type="evidence" value="ECO:0007669"/>
    <property type="project" value="UniProtKB-SubCell"/>
</dbReference>
<dbReference type="GO" id="GO:0005975">
    <property type="term" value="P:carbohydrate metabolic process"/>
    <property type="evidence" value="ECO:0007669"/>
    <property type="project" value="InterPro"/>
</dbReference>
<dbReference type="InterPro" id="IPR011071">
    <property type="entry name" value="Lyase_8-like_C"/>
</dbReference>
<feature type="domain" description="Polysaccharide lyase 8 N-terminal alpha-helical" evidence="10">
    <location>
        <begin position="36"/>
        <end position="313"/>
    </location>
</feature>
<dbReference type="Proteomes" id="UP000179243">
    <property type="component" value="Unassembled WGS sequence"/>
</dbReference>
<accession>A0A1F7FIV1</accession>
<evidence type="ECO:0000313" key="13">
    <source>
        <dbReference type="Proteomes" id="UP000179243"/>
    </source>
</evidence>
<dbReference type="GO" id="GO:0030246">
    <property type="term" value="F:carbohydrate binding"/>
    <property type="evidence" value="ECO:0007669"/>
    <property type="project" value="InterPro"/>
</dbReference>
<dbReference type="NCBIfam" id="NF033679">
    <property type="entry name" value="DNRLRE_dom"/>
    <property type="match status" value="1"/>
</dbReference>
<dbReference type="InterPro" id="IPR038970">
    <property type="entry name" value="Lyase_8"/>
</dbReference>
<proteinExistence type="inferred from homology"/>
<organism evidence="12 13">
    <name type="scientific">Candidatus Raymondbacteria bacterium RIFOXYD12_FULL_49_13</name>
    <dbReference type="NCBI Taxonomy" id="1817890"/>
    <lineage>
        <taxon>Bacteria</taxon>
        <taxon>Raymondiibacteriota</taxon>
    </lineage>
</organism>
<dbReference type="EMBL" id="MFYX01000025">
    <property type="protein sequence ID" value="OGK06635.1"/>
    <property type="molecule type" value="Genomic_DNA"/>
</dbReference>
<evidence type="ECO:0008006" key="14">
    <source>
        <dbReference type="Google" id="ProtNLM"/>
    </source>
</evidence>
<dbReference type="InterPro" id="IPR055372">
    <property type="entry name" value="CBM96"/>
</dbReference>
<comment type="caution">
    <text evidence="12">The sequence shown here is derived from an EMBL/GenBank/DDBJ whole genome shotgun (WGS) entry which is preliminary data.</text>
</comment>
<feature type="active site" evidence="6">
    <location>
        <position position="303"/>
    </location>
</feature>
<reference evidence="12 13" key="1">
    <citation type="journal article" date="2016" name="Nat. Commun.">
        <title>Thousands of microbial genomes shed light on interconnected biogeochemical processes in an aquifer system.</title>
        <authorList>
            <person name="Anantharaman K."/>
            <person name="Brown C.T."/>
            <person name="Hug L.A."/>
            <person name="Sharon I."/>
            <person name="Castelle C.J."/>
            <person name="Probst A.J."/>
            <person name="Thomas B.C."/>
            <person name="Singh A."/>
            <person name="Wilkins M.J."/>
            <person name="Karaoz U."/>
            <person name="Brodie E.L."/>
            <person name="Williams K.H."/>
            <person name="Hubbard S.S."/>
            <person name="Banfield J.F."/>
        </authorList>
    </citation>
    <scope>NUCLEOTIDE SEQUENCE [LARGE SCALE GENOMIC DNA]</scope>
</reference>
<evidence type="ECO:0000259" key="11">
    <source>
        <dbReference type="Pfam" id="PF24517"/>
    </source>
</evidence>
<evidence type="ECO:0000256" key="6">
    <source>
        <dbReference type="PIRSR" id="PIRSR638970-1"/>
    </source>
</evidence>
<evidence type="ECO:0000256" key="1">
    <source>
        <dbReference type="ARBA" id="ARBA00004613"/>
    </source>
</evidence>
<gene>
    <name evidence="12" type="ORF">A2519_11020</name>
</gene>
<feature type="active site" evidence="6">
    <location>
        <position position="249"/>
    </location>
</feature>
<evidence type="ECO:0000256" key="4">
    <source>
        <dbReference type="ARBA" id="ARBA00022729"/>
    </source>
</evidence>
<evidence type="ECO:0000256" key="7">
    <source>
        <dbReference type="SAM" id="SignalP"/>
    </source>
</evidence>
<dbReference type="SUPFAM" id="SSF74650">
    <property type="entry name" value="Galactose mutarotase-like"/>
    <property type="match status" value="1"/>
</dbReference>
<dbReference type="InterPro" id="IPR004103">
    <property type="entry name" value="Lyase_8_C"/>
</dbReference>
<dbReference type="Pfam" id="PF24517">
    <property type="entry name" value="CBM96"/>
    <property type="match status" value="1"/>
</dbReference>
<dbReference type="Gene3D" id="2.60.40.4070">
    <property type="match status" value="1"/>
</dbReference>
<evidence type="ECO:0000256" key="2">
    <source>
        <dbReference type="ARBA" id="ARBA00006699"/>
    </source>
</evidence>
<dbReference type="Pfam" id="PF02278">
    <property type="entry name" value="Lyase_8"/>
    <property type="match status" value="1"/>
</dbReference>
<keyword evidence="3" id="KW-0964">Secreted</keyword>